<dbReference type="OrthoDB" id="27483at2759"/>
<dbReference type="EMBL" id="CM032182">
    <property type="protein sequence ID" value="KAG7096291.1"/>
    <property type="molecule type" value="Genomic_DNA"/>
</dbReference>
<dbReference type="KEGG" id="more:E1B28_003738"/>
<evidence type="ECO:0000313" key="7">
    <source>
        <dbReference type="EMBL" id="KAG7096291.1"/>
    </source>
</evidence>
<dbReference type="InterPro" id="IPR006620">
    <property type="entry name" value="Pro_4_hyd_alph"/>
</dbReference>
<evidence type="ECO:0000256" key="1">
    <source>
        <dbReference type="ARBA" id="ARBA00001961"/>
    </source>
</evidence>
<comment type="cofactor">
    <cofactor evidence="1">
        <name>L-ascorbate</name>
        <dbReference type="ChEBI" id="CHEBI:38290"/>
    </cofactor>
</comment>
<accession>A0A9P7UX31</accession>
<dbReference type="InterPro" id="IPR044862">
    <property type="entry name" value="Pro_4_hyd_alph_FE2OG_OXY"/>
</dbReference>
<dbReference type="GO" id="GO:0016705">
    <property type="term" value="F:oxidoreductase activity, acting on paired donors, with incorporation or reduction of molecular oxygen"/>
    <property type="evidence" value="ECO:0007669"/>
    <property type="project" value="InterPro"/>
</dbReference>
<comment type="caution">
    <text evidence="7">The sequence shown here is derived from an EMBL/GenBank/DDBJ whole genome shotgun (WGS) entry which is preliminary data.</text>
</comment>
<dbReference type="Gene3D" id="2.60.120.620">
    <property type="entry name" value="q2cbj1_9rhob like domain"/>
    <property type="match status" value="1"/>
</dbReference>
<dbReference type="SMART" id="SM00702">
    <property type="entry name" value="P4Hc"/>
    <property type="match status" value="1"/>
</dbReference>
<dbReference type="InterPro" id="IPR005123">
    <property type="entry name" value="Oxoglu/Fe-dep_dioxygenase_dom"/>
</dbReference>
<dbReference type="PROSITE" id="PS51471">
    <property type="entry name" value="FE2OG_OXY"/>
    <property type="match status" value="1"/>
</dbReference>
<proteinExistence type="predicted"/>
<dbReference type="GeneID" id="66072814"/>
<protein>
    <recommendedName>
        <fullName evidence="6">Fe2OG dioxygenase domain-containing protein</fullName>
    </recommendedName>
</protein>
<dbReference type="GO" id="GO:0005506">
    <property type="term" value="F:iron ion binding"/>
    <property type="evidence" value="ECO:0007669"/>
    <property type="project" value="InterPro"/>
</dbReference>
<gene>
    <name evidence="7" type="ORF">E1B28_003738</name>
</gene>
<dbReference type="AlphaFoldDB" id="A0A9P7UX31"/>
<dbReference type="GO" id="GO:0051213">
    <property type="term" value="F:dioxygenase activity"/>
    <property type="evidence" value="ECO:0007669"/>
    <property type="project" value="UniProtKB-KW"/>
</dbReference>
<evidence type="ECO:0000256" key="3">
    <source>
        <dbReference type="ARBA" id="ARBA00022964"/>
    </source>
</evidence>
<organism evidence="7 8">
    <name type="scientific">Marasmius oreades</name>
    <name type="common">fairy-ring Marasmius</name>
    <dbReference type="NCBI Taxonomy" id="181124"/>
    <lineage>
        <taxon>Eukaryota</taxon>
        <taxon>Fungi</taxon>
        <taxon>Dikarya</taxon>
        <taxon>Basidiomycota</taxon>
        <taxon>Agaricomycotina</taxon>
        <taxon>Agaricomycetes</taxon>
        <taxon>Agaricomycetidae</taxon>
        <taxon>Agaricales</taxon>
        <taxon>Marasmiineae</taxon>
        <taxon>Marasmiaceae</taxon>
        <taxon>Marasmius</taxon>
    </lineage>
</organism>
<dbReference type="Proteomes" id="UP001049176">
    <property type="component" value="Chromosome 2"/>
</dbReference>
<evidence type="ECO:0000256" key="5">
    <source>
        <dbReference type="ARBA" id="ARBA00023004"/>
    </source>
</evidence>
<feature type="domain" description="Fe2OG dioxygenase" evidence="6">
    <location>
        <begin position="122"/>
        <end position="220"/>
    </location>
</feature>
<evidence type="ECO:0000256" key="4">
    <source>
        <dbReference type="ARBA" id="ARBA00023002"/>
    </source>
</evidence>
<keyword evidence="5" id="KW-0408">Iron</keyword>
<dbReference type="RefSeq" id="XP_043012761.1">
    <property type="nucleotide sequence ID" value="XM_043148169.1"/>
</dbReference>
<evidence type="ECO:0000256" key="2">
    <source>
        <dbReference type="ARBA" id="ARBA00022723"/>
    </source>
</evidence>
<keyword evidence="3" id="KW-0223">Dioxygenase</keyword>
<reference evidence="7" key="1">
    <citation type="journal article" date="2021" name="Genome Biol. Evol.">
        <title>The assembled and annotated genome of the fairy-ring fungus Marasmius oreades.</title>
        <authorList>
            <person name="Hiltunen M."/>
            <person name="Ament-Velasquez S.L."/>
            <person name="Johannesson H."/>
        </authorList>
    </citation>
    <scope>NUCLEOTIDE SEQUENCE</scope>
    <source>
        <strain evidence="7">03SP1</strain>
    </source>
</reference>
<sequence length="251" mass="27755">MSIKHKIDTARAAVAKSDPWTSGTAQIPSHCFNLFFIDKMDPPRPHLVKLTDTTHPSELEALSASCDQATFGRAHEDVLDESYRKAGKLDLGRFASTFDAAQIFPTIIPYLIQGKDAEQRVEADMHKLNVYDKGSFFRAHKDTPRSERMFGSLVVVFPTPHTGGELVLRHAEKMFTFDSGTILAGSPDKIAFIAFFSDVEHEVLPVTSGHRVTLTYNLYYPDPTSPRLSSTTAVNACILLKNLNVATSISP</sequence>
<dbReference type="PANTHER" id="PTHR33099">
    <property type="entry name" value="FE2OG DIOXYGENASE DOMAIN-CONTAINING PROTEIN"/>
    <property type="match status" value="1"/>
</dbReference>
<name>A0A9P7UX31_9AGAR</name>
<dbReference type="GO" id="GO:0031418">
    <property type="term" value="F:L-ascorbic acid binding"/>
    <property type="evidence" value="ECO:0007669"/>
    <property type="project" value="InterPro"/>
</dbReference>
<keyword evidence="2" id="KW-0479">Metal-binding</keyword>
<dbReference type="PANTHER" id="PTHR33099:SF14">
    <property type="entry name" value="PROLYL 4-HYDROXYLASE ALPHA SUBUNIT FE(2+) 2OG DIOXYGENASE DOMAIN-CONTAINING PROTEIN"/>
    <property type="match status" value="1"/>
</dbReference>
<keyword evidence="8" id="KW-1185">Reference proteome</keyword>
<evidence type="ECO:0000259" key="6">
    <source>
        <dbReference type="PROSITE" id="PS51471"/>
    </source>
</evidence>
<keyword evidence="4" id="KW-0560">Oxidoreductase</keyword>
<dbReference type="Pfam" id="PF13640">
    <property type="entry name" value="2OG-FeII_Oxy_3"/>
    <property type="match status" value="1"/>
</dbReference>
<evidence type="ECO:0000313" key="8">
    <source>
        <dbReference type="Proteomes" id="UP001049176"/>
    </source>
</evidence>